<evidence type="ECO:0000313" key="1">
    <source>
        <dbReference type="EMBL" id="ATQ68990.1"/>
    </source>
</evidence>
<organism evidence="1 2">
    <name type="scientific">Methylosinus trichosporium (strain ATCC 35070 / NCIMB 11131 / UNIQEM 75 / OB3b)</name>
    <dbReference type="NCBI Taxonomy" id="595536"/>
    <lineage>
        <taxon>Bacteria</taxon>
        <taxon>Pseudomonadati</taxon>
        <taxon>Pseudomonadota</taxon>
        <taxon>Alphaproteobacteria</taxon>
        <taxon>Hyphomicrobiales</taxon>
        <taxon>Methylocystaceae</taxon>
        <taxon>Methylosinus</taxon>
    </lineage>
</organism>
<dbReference type="KEGG" id="mtw:CQW49_14710"/>
<gene>
    <name evidence="1" type="ORF">CQW49_14710</name>
</gene>
<protein>
    <submittedName>
        <fullName evidence="1">Uncharacterized protein</fullName>
    </submittedName>
</protein>
<accession>A0A2D2D1Y0</accession>
<dbReference type="AlphaFoldDB" id="A0A2D2D1Y0"/>
<keyword evidence="2" id="KW-1185">Reference proteome</keyword>
<reference evidence="2" key="1">
    <citation type="submission" date="2017-10" db="EMBL/GenBank/DDBJ databases">
        <title>Completed PacBio SMRT sequence of Methylosinus trichosporium OB3b reveals presence of a third large plasmid.</title>
        <authorList>
            <person name="Charles T.C."/>
            <person name="Lynch M.D.J."/>
            <person name="Heil J.R."/>
            <person name="Cheng J."/>
        </authorList>
    </citation>
    <scope>NUCLEOTIDE SEQUENCE [LARGE SCALE GENOMIC DNA]</scope>
    <source>
        <strain evidence="2">OB3b</strain>
    </source>
</reference>
<name>A0A2D2D1Y0_METT3</name>
<sequence length="72" mass="8268">MKSLFWLIGHGRIRAYKSGLAQYRRDADSLFSENEHGAEINLGALSHRGARRVAFWPDWNILLHPCAMTPFL</sequence>
<evidence type="ECO:0000313" key="2">
    <source>
        <dbReference type="Proteomes" id="UP000230709"/>
    </source>
</evidence>
<proteinExistence type="predicted"/>
<dbReference type="Proteomes" id="UP000230709">
    <property type="component" value="Chromosome"/>
</dbReference>
<dbReference type="EMBL" id="CP023737">
    <property type="protein sequence ID" value="ATQ68990.1"/>
    <property type="molecule type" value="Genomic_DNA"/>
</dbReference>